<protein>
    <submittedName>
        <fullName evidence="1">Uncharacterized protein</fullName>
    </submittedName>
</protein>
<accession>A0ACC3DQX1</accession>
<dbReference type="EMBL" id="JAWDJW010001376">
    <property type="protein sequence ID" value="KAK3079101.1"/>
    <property type="molecule type" value="Genomic_DNA"/>
</dbReference>
<comment type="caution">
    <text evidence="1">The sequence shown here is derived from an EMBL/GenBank/DDBJ whole genome shotgun (WGS) entry which is preliminary data.</text>
</comment>
<proteinExistence type="predicted"/>
<evidence type="ECO:0000313" key="2">
    <source>
        <dbReference type="Proteomes" id="UP001186974"/>
    </source>
</evidence>
<keyword evidence="2" id="KW-1185">Reference proteome</keyword>
<gene>
    <name evidence="1" type="ORF">LTS18_005742</name>
</gene>
<dbReference type="Proteomes" id="UP001186974">
    <property type="component" value="Unassembled WGS sequence"/>
</dbReference>
<evidence type="ECO:0000313" key="1">
    <source>
        <dbReference type="EMBL" id="KAK3079101.1"/>
    </source>
</evidence>
<name>A0ACC3DQX1_9PEZI</name>
<reference evidence="1" key="1">
    <citation type="submission" date="2024-09" db="EMBL/GenBank/DDBJ databases">
        <title>Black Yeasts Isolated from many extreme environments.</title>
        <authorList>
            <person name="Coleine C."/>
            <person name="Stajich J.E."/>
            <person name="Selbmann L."/>
        </authorList>
    </citation>
    <scope>NUCLEOTIDE SEQUENCE</scope>
    <source>
        <strain evidence="1">CCFEE 5737</strain>
    </source>
</reference>
<organism evidence="1 2">
    <name type="scientific">Coniosporium uncinatum</name>
    <dbReference type="NCBI Taxonomy" id="93489"/>
    <lineage>
        <taxon>Eukaryota</taxon>
        <taxon>Fungi</taxon>
        <taxon>Dikarya</taxon>
        <taxon>Ascomycota</taxon>
        <taxon>Pezizomycotina</taxon>
        <taxon>Dothideomycetes</taxon>
        <taxon>Dothideomycetes incertae sedis</taxon>
        <taxon>Coniosporium</taxon>
    </lineage>
</organism>
<feature type="non-terminal residue" evidence="1">
    <location>
        <position position="1"/>
    </location>
</feature>
<sequence>QTLAVKPEVVEIVTWNDYGESHYIGPIYDAGVVNGTDANAHRYVDGMPHDGWRTLLPYYIAAYKHAIGVGPPPLVEEEKLEYWYRLTPKAAGSTNGVTGNNCNNPNQQCLSPNDVVQDKVFVTALVKSLPASISVQIGDNAAATYDAYAVGPNHFSQEFNGQTGPVTFGIVRGGETVLMGTGESILARPVDGITNYNAWVGGVSA</sequence>